<evidence type="ECO:0000313" key="1">
    <source>
        <dbReference type="EMBL" id="MVT26655.1"/>
    </source>
</evidence>
<evidence type="ECO:0000313" key="2">
    <source>
        <dbReference type="Proteomes" id="UP000460157"/>
    </source>
</evidence>
<dbReference type="EMBL" id="WRPM01000070">
    <property type="protein sequence ID" value="MVT26655.1"/>
    <property type="molecule type" value="Genomic_DNA"/>
</dbReference>
<dbReference type="RefSeq" id="WP_157323826.1">
    <property type="nucleotide sequence ID" value="NZ_BMFX01000002.1"/>
</dbReference>
<sequence>MTQRNSDRCLDEHELMQRWATVSDLADLYSMSQTAVRDRITSGEWPCHRLGRTIRFSPDDQQVIRDMWKSNQPELPARKQNALRRERIKKLLNDAF</sequence>
<evidence type="ECO:0008006" key="3">
    <source>
        <dbReference type="Google" id="ProtNLM"/>
    </source>
</evidence>
<reference evidence="1 2" key="1">
    <citation type="submission" date="2019-12" db="EMBL/GenBank/DDBJ databases">
        <title>Nesterenkonia muleiensis sp. nov., a novel actinobacterium isolated from sap of Populus euphratica.</title>
        <authorList>
            <person name="Wang R."/>
        </authorList>
    </citation>
    <scope>NUCLEOTIDE SEQUENCE [LARGE SCALE GENOMIC DNA]</scope>
    <source>
        <strain evidence="1 2">F10</strain>
    </source>
</reference>
<organism evidence="1 2">
    <name type="scientific">Nesterenkonia alkaliphila</name>
    <dbReference type="NCBI Taxonomy" id="1463631"/>
    <lineage>
        <taxon>Bacteria</taxon>
        <taxon>Bacillati</taxon>
        <taxon>Actinomycetota</taxon>
        <taxon>Actinomycetes</taxon>
        <taxon>Micrococcales</taxon>
        <taxon>Micrococcaceae</taxon>
        <taxon>Nesterenkonia</taxon>
    </lineage>
</organism>
<dbReference type="OrthoDB" id="4949988at2"/>
<keyword evidence="2" id="KW-1185">Reference proteome</keyword>
<gene>
    <name evidence="1" type="ORF">GNZ21_09845</name>
</gene>
<comment type="caution">
    <text evidence="1">The sequence shown here is derived from an EMBL/GenBank/DDBJ whole genome shotgun (WGS) entry which is preliminary data.</text>
</comment>
<dbReference type="Proteomes" id="UP000460157">
    <property type="component" value="Unassembled WGS sequence"/>
</dbReference>
<accession>A0A7K1UJI8</accession>
<protein>
    <recommendedName>
        <fullName evidence="3">Helix-turn-helix domain-containing protein</fullName>
    </recommendedName>
</protein>
<dbReference type="AlphaFoldDB" id="A0A7K1UJI8"/>
<proteinExistence type="predicted"/>
<name>A0A7K1UJI8_9MICC</name>